<feature type="transmembrane region" description="Helical" evidence="5">
    <location>
        <begin position="186"/>
        <end position="208"/>
    </location>
</feature>
<feature type="transmembrane region" description="Helical" evidence="5">
    <location>
        <begin position="95"/>
        <end position="114"/>
    </location>
</feature>
<dbReference type="PANTHER" id="PTHR43483">
    <property type="entry name" value="MEMBRANE TRANSPORTER PROTEIN HI_0806-RELATED"/>
    <property type="match status" value="1"/>
</dbReference>
<evidence type="ECO:0000256" key="3">
    <source>
        <dbReference type="ARBA" id="ARBA00022989"/>
    </source>
</evidence>
<feature type="transmembrane region" description="Helical" evidence="5">
    <location>
        <begin position="43"/>
        <end position="60"/>
    </location>
</feature>
<organism evidence="6 7">
    <name type="scientific">Paenibacillus gyeongsangnamensis</name>
    <dbReference type="NCBI Taxonomy" id="3388067"/>
    <lineage>
        <taxon>Bacteria</taxon>
        <taxon>Bacillati</taxon>
        <taxon>Bacillota</taxon>
        <taxon>Bacilli</taxon>
        <taxon>Bacillales</taxon>
        <taxon>Paenibacillaceae</taxon>
        <taxon>Paenibacillus</taxon>
    </lineage>
</organism>
<comment type="similarity">
    <text evidence="5">Belongs to the 4-toluene sulfonate uptake permease (TSUP) (TC 2.A.102) family.</text>
</comment>
<evidence type="ECO:0000256" key="1">
    <source>
        <dbReference type="ARBA" id="ARBA00004141"/>
    </source>
</evidence>
<sequence length="244" mass="25794">MEAYVLVLLVGLAAGVVSGIIGTGSSIMLLPVLVLAFGPKQAVPIMAVAAVMANVARVVAWRREINWRAFAAYSLTGVPAAALGARTLLELPVTMINAGLGLFFLLMIPVRYAFKSRLYRIRLWQLAICGAVIGFLTGLVLSTGPLSVPAFTAYGLVKGAFLSTEAASSLAIYLSKIATFRELGALPVGMVIQGIIVGASLTLGTFVAKAMVQRMKVATFQYVLDLLLFVSGVSMLWAAWVQSP</sequence>
<comment type="caution">
    <text evidence="6">The sequence shown here is derived from an EMBL/GenBank/DDBJ whole genome shotgun (WGS) entry which is preliminary data.</text>
</comment>
<dbReference type="Proteomes" id="UP001527882">
    <property type="component" value="Unassembled WGS sequence"/>
</dbReference>
<proteinExistence type="inferred from homology"/>
<keyword evidence="4 5" id="KW-0472">Membrane</keyword>
<evidence type="ECO:0000256" key="5">
    <source>
        <dbReference type="RuleBase" id="RU363041"/>
    </source>
</evidence>
<dbReference type="RefSeq" id="WP_269886263.1">
    <property type="nucleotide sequence ID" value="NZ_JAQAGZ010000050.1"/>
</dbReference>
<feature type="transmembrane region" description="Helical" evidence="5">
    <location>
        <begin position="220"/>
        <end position="241"/>
    </location>
</feature>
<gene>
    <name evidence="6" type="ORF">O9H85_36615</name>
</gene>
<reference evidence="6 7" key="1">
    <citation type="submission" date="2022-12" db="EMBL/GenBank/DDBJ databases">
        <title>Draft genome sequence of Paenibacillus sp. dW9.</title>
        <authorList>
            <person name="Choi E.-W."/>
            <person name="Kim D.-U."/>
        </authorList>
    </citation>
    <scope>NUCLEOTIDE SEQUENCE [LARGE SCALE GENOMIC DNA]</scope>
    <source>
        <strain evidence="7">dW9</strain>
    </source>
</reference>
<feature type="transmembrane region" description="Helical" evidence="5">
    <location>
        <begin position="67"/>
        <end position="89"/>
    </location>
</feature>
<keyword evidence="5" id="KW-1003">Cell membrane</keyword>
<dbReference type="Pfam" id="PF01925">
    <property type="entry name" value="TauE"/>
    <property type="match status" value="1"/>
</dbReference>
<evidence type="ECO:0000313" key="6">
    <source>
        <dbReference type="EMBL" id="MCZ8517738.1"/>
    </source>
</evidence>
<feature type="transmembrane region" description="Helical" evidence="5">
    <location>
        <begin position="121"/>
        <end position="141"/>
    </location>
</feature>
<name>A0ABT4QLI5_9BACL</name>
<accession>A0ABT4QLI5</accession>
<comment type="subcellular location">
    <subcellularLocation>
        <location evidence="5">Cell membrane</location>
        <topology evidence="5">Multi-pass membrane protein</topology>
    </subcellularLocation>
    <subcellularLocation>
        <location evidence="1">Membrane</location>
        <topology evidence="1">Multi-pass membrane protein</topology>
    </subcellularLocation>
</comment>
<keyword evidence="7" id="KW-1185">Reference proteome</keyword>
<keyword evidence="3 5" id="KW-1133">Transmembrane helix</keyword>
<keyword evidence="2 5" id="KW-0812">Transmembrane</keyword>
<protein>
    <recommendedName>
        <fullName evidence="5">Probable membrane transporter protein</fullName>
    </recommendedName>
</protein>
<evidence type="ECO:0000313" key="7">
    <source>
        <dbReference type="Proteomes" id="UP001527882"/>
    </source>
</evidence>
<evidence type="ECO:0000256" key="4">
    <source>
        <dbReference type="ARBA" id="ARBA00023136"/>
    </source>
</evidence>
<dbReference type="InterPro" id="IPR002781">
    <property type="entry name" value="TM_pro_TauE-like"/>
</dbReference>
<dbReference type="PANTHER" id="PTHR43483:SF3">
    <property type="entry name" value="MEMBRANE TRANSPORTER PROTEIN HI_0806-RELATED"/>
    <property type="match status" value="1"/>
</dbReference>
<evidence type="ECO:0000256" key="2">
    <source>
        <dbReference type="ARBA" id="ARBA00022692"/>
    </source>
</evidence>
<dbReference type="EMBL" id="JAQAGZ010000050">
    <property type="protein sequence ID" value="MCZ8517738.1"/>
    <property type="molecule type" value="Genomic_DNA"/>
</dbReference>